<dbReference type="EMBL" id="CM023488">
    <property type="protein sequence ID" value="KAH6924778.1"/>
    <property type="molecule type" value="Genomic_DNA"/>
</dbReference>
<accession>A0ACB7RQ64</accession>
<proteinExistence type="predicted"/>
<name>A0ACB7RQ64_HYAAI</name>
<evidence type="ECO:0000313" key="2">
    <source>
        <dbReference type="Proteomes" id="UP000821845"/>
    </source>
</evidence>
<gene>
    <name evidence="1" type="ORF">HPB50_024302</name>
</gene>
<evidence type="ECO:0000313" key="1">
    <source>
        <dbReference type="EMBL" id="KAH6924778.1"/>
    </source>
</evidence>
<dbReference type="Proteomes" id="UP000821845">
    <property type="component" value="Chromosome 8"/>
</dbReference>
<protein>
    <submittedName>
        <fullName evidence="1">Uncharacterized protein</fullName>
    </submittedName>
</protein>
<keyword evidence="2" id="KW-1185">Reference proteome</keyword>
<sequence length="171" mass="19361">MVTPRNFSPQKALCYVPSGGIQRHDFAYTGSEKGFDALTRTQDVQSLNDCVAKAQNFTSGLPRVLLRFGPFPIAINSGTLKVFFHLEHKREQNVLRCICYGSVDVTGESPIDVSKETQSELHFYWRRNLNVTVHKWQLGADWTLMFISGNLIRAYGHSGAPSEQRKERAKQ</sequence>
<comment type="caution">
    <text evidence="1">The sequence shown here is derived from an EMBL/GenBank/DDBJ whole genome shotgun (WGS) entry which is preliminary data.</text>
</comment>
<organism evidence="1 2">
    <name type="scientific">Hyalomma asiaticum</name>
    <name type="common">Tick</name>
    <dbReference type="NCBI Taxonomy" id="266040"/>
    <lineage>
        <taxon>Eukaryota</taxon>
        <taxon>Metazoa</taxon>
        <taxon>Ecdysozoa</taxon>
        <taxon>Arthropoda</taxon>
        <taxon>Chelicerata</taxon>
        <taxon>Arachnida</taxon>
        <taxon>Acari</taxon>
        <taxon>Parasitiformes</taxon>
        <taxon>Ixodida</taxon>
        <taxon>Ixodoidea</taxon>
        <taxon>Ixodidae</taxon>
        <taxon>Hyalomminae</taxon>
        <taxon>Hyalomma</taxon>
    </lineage>
</organism>
<reference evidence="1" key="1">
    <citation type="submission" date="2020-05" db="EMBL/GenBank/DDBJ databases">
        <title>Large-scale comparative analyses of tick genomes elucidate their genetic diversity and vector capacities.</title>
        <authorList>
            <person name="Jia N."/>
            <person name="Wang J."/>
            <person name="Shi W."/>
            <person name="Du L."/>
            <person name="Sun Y."/>
            <person name="Zhan W."/>
            <person name="Jiang J."/>
            <person name="Wang Q."/>
            <person name="Zhang B."/>
            <person name="Ji P."/>
            <person name="Sakyi L.B."/>
            <person name="Cui X."/>
            <person name="Yuan T."/>
            <person name="Jiang B."/>
            <person name="Yang W."/>
            <person name="Lam T.T.-Y."/>
            <person name="Chang Q."/>
            <person name="Ding S."/>
            <person name="Wang X."/>
            <person name="Zhu J."/>
            <person name="Ruan X."/>
            <person name="Zhao L."/>
            <person name="Wei J."/>
            <person name="Que T."/>
            <person name="Du C."/>
            <person name="Cheng J."/>
            <person name="Dai P."/>
            <person name="Han X."/>
            <person name="Huang E."/>
            <person name="Gao Y."/>
            <person name="Liu J."/>
            <person name="Shao H."/>
            <person name="Ye R."/>
            <person name="Li L."/>
            <person name="Wei W."/>
            <person name="Wang X."/>
            <person name="Wang C."/>
            <person name="Yang T."/>
            <person name="Huo Q."/>
            <person name="Li W."/>
            <person name="Guo W."/>
            <person name="Chen H."/>
            <person name="Zhou L."/>
            <person name="Ni X."/>
            <person name="Tian J."/>
            <person name="Zhou Y."/>
            <person name="Sheng Y."/>
            <person name="Liu T."/>
            <person name="Pan Y."/>
            <person name="Xia L."/>
            <person name="Li J."/>
            <person name="Zhao F."/>
            <person name="Cao W."/>
        </authorList>
    </citation>
    <scope>NUCLEOTIDE SEQUENCE</scope>
    <source>
        <strain evidence="1">Hyas-2018</strain>
    </source>
</reference>